<comment type="caution">
    <text evidence="1">The sequence shown here is derived from an EMBL/GenBank/DDBJ whole genome shotgun (WGS) entry which is preliminary data.</text>
</comment>
<dbReference type="Proteomes" id="UP001144978">
    <property type="component" value="Unassembled WGS sequence"/>
</dbReference>
<name>A0ACC1Q2L1_9APHY</name>
<gene>
    <name evidence="1" type="ORF">NUW54_g3197</name>
</gene>
<protein>
    <submittedName>
        <fullName evidence="1">Uncharacterized protein</fullName>
    </submittedName>
</protein>
<sequence>MRASTLPQRSSTSASTNDSPSLPNSQVSPVTTSPSLMSPTLARLSFQKLTNFIPVPSLLWSPRSGGGCFDASPSDSSVSSSGSPDHARTASTFVNATAIAKPELPRERTFVPKEKQLEKLRVRLEEERKRGAQAAVAGLGIEVKKAQPGVLNI</sequence>
<proteinExistence type="predicted"/>
<reference evidence="1" key="1">
    <citation type="submission" date="2022-08" db="EMBL/GenBank/DDBJ databases">
        <title>Genome Sequence of Pycnoporus sanguineus.</title>
        <authorList>
            <person name="Buettner E."/>
        </authorList>
    </citation>
    <scope>NUCLEOTIDE SEQUENCE</scope>
    <source>
        <strain evidence="1">CG-C14</strain>
    </source>
</reference>
<accession>A0ACC1Q2L1</accession>
<evidence type="ECO:0000313" key="1">
    <source>
        <dbReference type="EMBL" id="KAJ3008318.1"/>
    </source>
</evidence>
<evidence type="ECO:0000313" key="2">
    <source>
        <dbReference type="Proteomes" id="UP001144978"/>
    </source>
</evidence>
<dbReference type="EMBL" id="JANSHE010000655">
    <property type="protein sequence ID" value="KAJ3008318.1"/>
    <property type="molecule type" value="Genomic_DNA"/>
</dbReference>
<organism evidence="1 2">
    <name type="scientific">Trametes sanguinea</name>
    <dbReference type="NCBI Taxonomy" id="158606"/>
    <lineage>
        <taxon>Eukaryota</taxon>
        <taxon>Fungi</taxon>
        <taxon>Dikarya</taxon>
        <taxon>Basidiomycota</taxon>
        <taxon>Agaricomycotina</taxon>
        <taxon>Agaricomycetes</taxon>
        <taxon>Polyporales</taxon>
        <taxon>Polyporaceae</taxon>
        <taxon>Trametes</taxon>
    </lineage>
</organism>
<keyword evidence="2" id="KW-1185">Reference proteome</keyword>